<gene>
    <name evidence="6" type="primary">csaB</name>
</gene>
<feature type="transmembrane region" description="Helical" evidence="5">
    <location>
        <begin position="247"/>
        <end position="271"/>
    </location>
</feature>
<feature type="transmembrane region" description="Helical" evidence="5">
    <location>
        <begin position="173"/>
        <end position="195"/>
    </location>
</feature>
<dbReference type="InterPro" id="IPR052556">
    <property type="entry name" value="PolySynth_Transporter"/>
</dbReference>
<feature type="transmembrane region" description="Helical" evidence="5">
    <location>
        <begin position="12"/>
        <end position="31"/>
    </location>
</feature>
<protein>
    <submittedName>
        <fullName evidence="6">Polysaccharide biosynthesis protein</fullName>
    </submittedName>
</protein>
<keyword evidence="3 5" id="KW-1133">Transmembrane helix</keyword>
<feature type="transmembrane region" description="Helical" evidence="5">
    <location>
        <begin position="379"/>
        <end position="398"/>
    </location>
</feature>
<evidence type="ECO:0000256" key="2">
    <source>
        <dbReference type="ARBA" id="ARBA00022692"/>
    </source>
</evidence>
<evidence type="ECO:0000256" key="5">
    <source>
        <dbReference type="SAM" id="Phobius"/>
    </source>
</evidence>
<keyword evidence="4 5" id="KW-0472">Membrane</keyword>
<feature type="transmembrane region" description="Helical" evidence="5">
    <location>
        <begin position="216"/>
        <end position="235"/>
    </location>
</feature>
<dbReference type="PANTHER" id="PTHR43424:SF1">
    <property type="entry name" value="LOCUS PUTATIVE PROTEIN 1-RELATED"/>
    <property type="match status" value="1"/>
</dbReference>
<comment type="subcellular location">
    <subcellularLocation>
        <location evidence="1">Membrane</location>
        <topology evidence="1">Multi-pass membrane protein</topology>
    </subcellularLocation>
</comment>
<feature type="transmembrane region" description="Helical" evidence="5">
    <location>
        <begin position="354"/>
        <end position="373"/>
    </location>
</feature>
<dbReference type="AlphaFoldDB" id="A0A346AC33"/>
<feature type="transmembrane region" description="Helical" evidence="5">
    <location>
        <begin position="320"/>
        <end position="342"/>
    </location>
</feature>
<name>A0A346AC33_AERHY</name>
<feature type="transmembrane region" description="Helical" evidence="5">
    <location>
        <begin position="43"/>
        <end position="62"/>
    </location>
</feature>
<keyword evidence="2 5" id="KW-0812">Transmembrane</keyword>
<evidence type="ECO:0000256" key="4">
    <source>
        <dbReference type="ARBA" id="ARBA00023136"/>
    </source>
</evidence>
<feature type="transmembrane region" description="Helical" evidence="5">
    <location>
        <begin position="283"/>
        <end position="300"/>
    </location>
</feature>
<sequence length="404" mass="44925">MSHKREIIKNIFSFGSIDILGLLIPIVTMPILTRGLGPSQYGIYMLLLTIFYFGHTIIDYGTQFTSVRTLAKQRDNPEEIRRIYQDTQGLRLFLCLLYAIGAISYSLFLSFDNAVLYTVLGSLTYLLGYALTPLWFYQGIGAVDNAMKVSLAIKVVNLLVIIFMVSSPDDFDIVMASLCIPMLCGGIYLSYFASIKYHVASPTFSRLGKSLHDGRDVFIGLLAPNFYNAIPTIALGSMYPPAEFAKFAIATRLASVIVTLQNVIAKAIYPVLAMLKDNKVNRLLLLNFIVSIIPAIIIYIGGEWALSIFLGSNFSGVNTYLLILCIGIVFIGLSNAISQGYLLPNGHDRVYRNISLRVSFISGIMSFGFIYFYGLLGGAIAITIARALFFFDYIFVYIKVTRRN</sequence>
<evidence type="ECO:0000256" key="1">
    <source>
        <dbReference type="ARBA" id="ARBA00004141"/>
    </source>
</evidence>
<evidence type="ECO:0000256" key="3">
    <source>
        <dbReference type="ARBA" id="ARBA00022989"/>
    </source>
</evidence>
<accession>A0A346AC33</accession>
<reference evidence="6" key="1">
    <citation type="submission" date="2018-06" db="EMBL/GenBank/DDBJ databases">
        <title>Genetic diversity of the Aeromonas Hydrophila O antigens and development of a suspension array for serotype detection.</title>
        <authorList>
            <person name="Cao H."/>
            <person name="Liu B."/>
        </authorList>
    </citation>
    <scope>NUCLEOTIDE SEQUENCE</scope>
    <source>
        <strain evidence="6">G5369</strain>
    </source>
</reference>
<proteinExistence type="predicted"/>
<dbReference type="GO" id="GO:0016020">
    <property type="term" value="C:membrane"/>
    <property type="evidence" value="ECO:0007669"/>
    <property type="project" value="UniProtKB-SubCell"/>
</dbReference>
<dbReference type="PANTHER" id="PTHR43424">
    <property type="entry name" value="LOCUS PUTATIVE PROTEIN 1-RELATED"/>
    <property type="match status" value="1"/>
</dbReference>
<dbReference type="Pfam" id="PF01943">
    <property type="entry name" value="Polysacc_synt"/>
    <property type="match status" value="1"/>
</dbReference>
<organism evidence="6">
    <name type="scientific">Aeromonas hydrophila</name>
    <dbReference type="NCBI Taxonomy" id="644"/>
    <lineage>
        <taxon>Bacteria</taxon>
        <taxon>Pseudomonadati</taxon>
        <taxon>Pseudomonadota</taxon>
        <taxon>Gammaproteobacteria</taxon>
        <taxon>Aeromonadales</taxon>
        <taxon>Aeromonadaceae</taxon>
        <taxon>Aeromonas</taxon>
    </lineage>
</organism>
<evidence type="ECO:0000313" key="6">
    <source>
        <dbReference type="EMBL" id="AXL04795.1"/>
    </source>
</evidence>
<feature type="transmembrane region" description="Helical" evidence="5">
    <location>
        <begin position="114"/>
        <end position="137"/>
    </location>
</feature>
<feature type="transmembrane region" description="Helical" evidence="5">
    <location>
        <begin position="149"/>
        <end position="167"/>
    </location>
</feature>
<dbReference type="InterPro" id="IPR002797">
    <property type="entry name" value="Polysacc_synth"/>
</dbReference>
<dbReference type="EMBL" id="MH449673">
    <property type="protein sequence ID" value="AXL04795.1"/>
    <property type="molecule type" value="Genomic_DNA"/>
</dbReference>
<feature type="transmembrane region" description="Helical" evidence="5">
    <location>
        <begin position="90"/>
        <end position="108"/>
    </location>
</feature>